<evidence type="ECO:0000256" key="2">
    <source>
        <dbReference type="SAM" id="Phobius"/>
    </source>
</evidence>
<dbReference type="STRING" id="553973.CLOHYLEM_07099"/>
<feature type="transmembrane region" description="Helical" evidence="2">
    <location>
        <begin position="7"/>
        <end position="26"/>
    </location>
</feature>
<comment type="caution">
    <text evidence="3">The sequence shown here is derived from an EMBL/GenBank/DDBJ whole genome shotgun (WGS) entry which is preliminary data.</text>
</comment>
<feature type="region of interest" description="Disordered" evidence="1">
    <location>
        <begin position="32"/>
        <end position="85"/>
    </location>
</feature>
<reference evidence="3" key="1">
    <citation type="submission" date="2009-02" db="EMBL/GenBank/DDBJ databases">
        <authorList>
            <person name="Fulton L."/>
            <person name="Clifton S."/>
            <person name="Fulton B."/>
            <person name="Xu J."/>
            <person name="Minx P."/>
            <person name="Pepin K.H."/>
            <person name="Johnson M."/>
            <person name="Bhonagiri V."/>
            <person name="Nash W.E."/>
            <person name="Mardis E.R."/>
            <person name="Wilson R.K."/>
        </authorList>
    </citation>
    <scope>NUCLEOTIDE SEQUENCE [LARGE SCALE GENOMIC DNA]</scope>
    <source>
        <strain evidence="3">DSM 15053</strain>
    </source>
</reference>
<dbReference type="RefSeq" id="WP_006444455.1">
    <property type="nucleotide sequence ID" value="NZ_CP036524.1"/>
</dbReference>
<gene>
    <name evidence="3" type="ORF">CLOHYLEM_07099</name>
</gene>
<evidence type="ECO:0008006" key="5">
    <source>
        <dbReference type="Google" id="ProtNLM"/>
    </source>
</evidence>
<organism evidence="3 4">
    <name type="scientific">[Clostridium] hylemonae DSM 15053</name>
    <dbReference type="NCBI Taxonomy" id="553973"/>
    <lineage>
        <taxon>Bacteria</taxon>
        <taxon>Bacillati</taxon>
        <taxon>Bacillota</taxon>
        <taxon>Clostridia</taxon>
        <taxon>Lachnospirales</taxon>
        <taxon>Lachnospiraceae</taxon>
    </lineage>
</organism>
<dbReference type="EMBL" id="ABYI02000034">
    <property type="protein sequence ID" value="EEG73076.1"/>
    <property type="molecule type" value="Genomic_DNA"/>
</dbReference>
<keyword evidence="4" id="KW-1185">Reference proteome</keyword>
<reference evidence="3" key="2">
    <citation type="submission" date="2013-06" db="EMBL/GenBank/DDBJ databases">
        <title>Draft genome sequence of Clostridium hylemonae (DSM 15053).</title>
        <authorList>
            <person name="Sudarsanam P."/>
            <person name="Ley R."/>
            <person name="Guruge J."/>
            <person name="Turnbaugh P.J."/>
            <person name="Mahowald M."/>
            <person name="Liep D."/>
            <person name="Gordon J."/>
        </authorList>
    </citation>
    <scope>NUCLEOTIDE SEQUENCE</scope>
    <source>
        <strain evidence="3">DSM 15053</strain>
    </source>
</reference>
<dbReference type="AlphaFoldDB" id="C0C4T3"/>
<dbReference type="HOGENOM" id="CLU_018480_0_0_9"/>
<keyword evidence="2" id="KW-0812">Transmembrane</keyword>
<evidence type="ECO:0000256" key="1">
    <source>
        <dbReference type="SAM" id="MobiDB-lite"/>
    </source>
</evidence>
<proteinExistence type="predicted"/>
<dbReference type="eggNOG" id="COG3420">
    <property type="taxonomic scope" value="Bacteria"/>
</dbReference>
<sequence>MGRKIREITVVIIIMLTVMVIGYSQVSKSLAVDTDKEPKSVLGTEDKDGTEGTIEPEEPDGPKEPDGPEPPERPDRPVEKYEFKCPAPDGKNGYYVTAPKIELIHVSEYGITKYRFTDSEGGTAEGELKESGDRVCIGPDQFKDGGNSIYVWMEDEEGVQAEDSEYSKELYIDTAPPDIQLRAPRGLDAWYQKQVMLNVKGDDGDKGSQVEQISVYAGKQLLGTTSNSQAAFQISQTSVKGNGVSVTVAVADRAGNKKEVTRKLYIDGTPPETAIQGIDNYMITSRPAEVHFQAEDDNVLSSASAKIVRESPEGELEELTGNKWESDGRVSDMRRQLSEDGIYKMELTASDKAGFSRSQTAQIIIDKKNPVIRYVDELDNRVMREFQWEHPMEEAIKDFTSYVYEIRLDGKIYTPGKKVKTEGVHTLRIKAVDAAGNEAAAQARFLIDRTPPEILFEDVKEGETYEEECTFKVTVKDGNDTIEGIWLDGEKQAVNPRSKVYQYTVQEYGEHIVLVRACDRAGNRAETDVGFKVVKKETILDKIINPVRQRLVPEQRSTGEAAGKTDHGSVKKRTVFLLSATAAGSAAGIAVYKKRRRKK</sequence>
<keyword evidence="2" id="KW-1133">Transmembrane helix</keyword>
<feature type="transmembrane region" description="Helical" evidence="2">
    <location>
        <begin position="574"/>
        <end position="592"/>
    </location>
</feature>
<feature type="compositionally biased region" description="Basic and acidic residues" evidence="1">
    <location>
        <begin position="60"/>
        <end position="83"/>
    </location>
</feature>
<feature type="compositionally biased region" description="Basic and acidic residues" evidence="1">
    <location>
        <begin position="33"/>
        <end position="50"/>
    </location>
</feature>
<accession>C0C4T3</accession>
<dbReference type="Proteomes" id="UP000004893">
    <property type="component" value="Unassembled WGS sequence"/>
</dbReference>
<evidence type="ECO:0000313" key="3">
    <source>
        <dbReference type="EMBL" id="EEG73076.1"/>
    </source>
</evidence>
<protein>
    <recommendedName>
        <fullName evidence="5">Ig-like domain-containing protein</fullName>
    </recommendedName>
</protein>
<keyword evidence="2" id="KW-0472">Membrane</keyword>
<evidence type="ECO:0000313" key="4">
    <source>
        <dbReference type="Proteomes" id="UP000004893"/>
    </source>
</evidence>
<dbReference type="OrthoDB" id="3193440at2"/>
<name>C0C4T3_9FIRM</name>